<evidence type="ECO:0000256" key="1">
    <source>
        <dbReference type="SAM" id="MobiDB-lite"/>
    </source>
</evidence>
<dbReference type="AlphaFoldDB" id="A0A9N7Z6S8"/>
<comment type="caution">
    <text evidence="2">The sequence shown here is derived from an EMBL/GenBank/DDBJ whole genome shotgun (WGS) entry which is preliminary data.</text>
</comment>
<feature type="compositionally biased region" description="Polar residues" evidence="1">
    <location>
        <begin position="51"/>
        <end position="64"/>
    </location>
</feature>
<evidence type="ECO:0000313" key="3">
    <source>
        <dbReference type="Proteomes" id="UP001153269"/>
    </source>
</evidence>
<proteinExistence type="predicted"/>
<sequence>MQKGFSPSLTCHCTLASRPFVHESTPGPSLHAKRGLASGLRWLGELREFTPPTSDSTHNHSQAIGSPGEDMLRGPSTPNSPPIHLHLPNTFTGKETNTNIE</sequence>
<gene>
    <name evidence="2" type="ORF">PLEPLA_LOCUS41098</name>
</gene>
<keyword evidence="3" id="KW-1185">Reference proteome</keyword>
<feature type="compositionally biased region" description="Polar residues" evidence="1">
    <location>
        <begin position="89"/>
        <end position="101"/>
    </location>
</feature>
<protein>
    <submittedName>
        <fullName evidence="2">Uncharacterized protein</fullName>
    </submittedName>
</protein>
<name>A0A9N7Z6S8_PLEPL</name>
<dbReference type="EMBL" id="CADEAL010004165">
    <property type="protein sequence ID" value="CAB1453345.1"/>
    <property type="molecule type" value="Genomic_DNA"/>
</dbReference>
<accession>A0A9N7Z6S8</accession>
<reference evidence="2" key="1">
    <citation type="submission" date="2020-03" db="EMBL/GenBank/DDBJ databases">
        <authorList>
            <person name="Weist P."/>
        </authorList>
    </citation>
    <scope>NUCLEOTIDE SEQUENCE</scope>
</reference>
<dbReference type="Proteomes" id="UP001153269">
    <property type="component" value="Unassembled WGS sequence"/>
</dbReference>
<evidence type="ECO:0000313" key="2">
    <source>
        <dbReference type="EMBL" id="CAB1453345.1"/>
    </source>
</evidence>
<organism evidence="2 3">
    <name type="scientific">Pleuronectes platessa</name>
    <name type="common">European plaice</name>
    <dbReference type="NCBI Taxonomy" id="8262"/>
    <lineage>
        <taxon>Eukaryota</taxon>
        <taxon>Metazoa</taxon>
        <taxon>Chordata</taxon>
        <taxon>Craniata</taxon>
        <taxon>Vertebrata</taxon>
        <taxon>Euteleostomi</taxon>
        <taxon>Actinopterygii</taxon>
        <taxon>Neopterygii</taxon>
        <taxon>Teleostei</taxon>
        <taxon>Neoteleostei</taxon>
        <taxon>Acanthomorphata</taxon>
        <taxon>Carangaria</taxon>
        <taxon>Pleuronectiformes</taxon>
        <taxon>Pleuronectoidei</taxon>
        <taxon>Pleuronectidae</taxon>
        <taxon>Pleuronectes</taxon>
    </lineage>
</organism>
<feature type="region of interest" description="Disordered" evidence="1">
    <location>
        <begin position="47"/>
        <end position="101"/>
    </location>
</feature>